<accession>A0ABT5SUQ5</accession>
<dbReference type="Gene3D" id="1.25.40.20">
    <property type="entry name" value="Ankyrin repeat-containing domain"/>
    <property type="match status" value="1"/>
</dbReference>
<evidence type="ECO:0008006" key="4">
    <source>
        <dbReference type="Google" id="ProtNLM"/>
    </source>
</evidence>
<feature type="repeat" description="ANK" evidence="1">
    <location>
        <begin position="71"/>
        <end position="97"/>
    </location>
</feature>
<proteinExistence type="predicted"/>
<gene>
    <name evidence="2" type="ORF">PGB27_10365</name>
</gene>
<keyword evidence="3" id="KW-1185">Reference proteome</keyword>
<keyword evidence="1" id="KW-0040">ANK repeat</keyword>
<dbReference type="InterPro" id="IPR002110">
    <property type="entry name" value="Ankyrin_rpt"/>
</dbReference>
<dbReference type="PROSITE" id="PS50088">
    <property type="entry name" value="ANK_REPEAT"/>
    <property type="match status" value="1"/>
</dbReference>
<comment type="caution">
    <text evidence="2">The sequence shown here is derived from an EMBL/GenBank/DDBJ whole genome shotgun (WGS) entry which is preliminary data.</text>
</comment>
<dbReference type="PROSITE" id="PS50297">
    <property type="entry name" value="ANK_REP_REGION"/>
    <property type="match status" value="1"/>
</dbReference>
<dbReference type="InterPro" id="IPR036770">
    <property type="entry name" value="Ankyrin_rpt-contain_sf"/>
</dbReference>
<dbReference type="EMBL" id="JAQZAO010000004">
    <property type="protein sequence ID" value="MDD7965747.1"/>
    <property type="molecule type" value="Genomic_DNA"/>
</dbReference>
<evidence type="ECO:0000313" key="2">
    <source>
        <dbReference type="EMBL" id="MDD7965747.1"/>
    </source>
</evidence>
<evidence type="ECO:0000256" key="1">
    <source>
        <dbReference type="PROSITE-ProRule" id="PRU00023"/>
    </source>
</evidence>
<protein>
    <recommendedName>
        <fullName evidence="4">Ankyrin repeat domain-containing protein</fullName>
    </recommendedName>
</protein>
<evidence type="ECO:0000313" key="3">
    <source>
        <dbReference type="Proteomes" id="UP001300763"/>
    </source>
</evidence>
<dbReference type="Proteomes" id="UP001300763">
    <property type="component" value="Unassembled WGS sequence"/>
</dbReference>
<name>A0ABT5SUQ5_9PSEU</name>
<dbReference type="SUPFAM" id="SSF48403">
    <property type="entry name" value="Ankyrin repeat"/>
    <property type="match status" value="1"/>
</dbReference>
<dbReference type="RefSeq" id="WP_274200287.1">
    <property type="nucleotide sequence ID" value="NZ_JAQZAO010000004.1"/>
</dbReference>
<organism evidence="2 3">
    <name type="scientific">Actinomycetospora lemnae</name>
    <dbReference type="NCBI Taxonomy" id="3019891"/>
    <lineage>
        <taxon>Bacteria</taxon>
        <taxon>Bacillati</taxon>
        <taxon>Actinomycetota</taxon>
        <taxon>Actinomycetes</taxon>
        <taxon>Pseudonocardiales</taxon>
        <taxon>Pseudonocardiaceae</taxon>
        <taxon>Actinomycetospora</taxon>
    </lineage>
</organism>
<reference evidence="2 3" key="1">
    <citation type="submission" date="2023-02" db="EMBL/GenBank/DDBJ databases">
        <title>Genome sequencing required for Actinomycetospora new species description.</title>
        <authorList>
            <person name="Saimee Y."/>
            <person name="Duangmal K."/>
        </authorList>
    </citation>
    <scope>NUCLEOTIDE SEQUENCE [LARGE SCALE GENOMIC DNA]</scope>
    <source>
        <strain evidence="2 3">DW7H6</strain>
    </source>
</reference>
<sequence length="232" mass="25196">MVRPAPAVTRLAWDSVLERSDLPPEVLALRDALSDAVEEGHWAHVASLLDRTDDDLPAALSANAFRAGDDSGLAPLHHAALQGAHPDVVDDLVGRGAWRTVRSGDGETAETLARRLGRTELAERLRPEPAVAVDDETRTDLEIFLWALVDVRTRRLGRRLRPPQLGPLLEHPEATMWVAVPGMYGGFACRWAEDTAEPTVEVRSGSRVAGGSGRTHHVTAEGVELVTRGLLR</sequence>